<dbReference type="Pfam" id="PF26604">
    <property type="entry name" value="CBU_0592"/>
    <property type="match status" value="1"/>
</dbReference>
<keyword evidence="4" id="KW-1185">Reference proteome</keyword>
<dbReference type="Proteomes" id="UP000428330">
    <property type="component" value="Chromosome"/>
</dbReference>
<dbReference type="InterPro" id="IPR058058">
    <property type="entry name" value="CBU_0592-like"/>
</dbReference>
<keyword evidence="1" id="KW-0812">Transmembrane</keyword>
<dbReference type="NCBIfam" id="NF047864">
    <property type="entry name" value="CBU_0592_membra"/>
    <property type="match status" value="1"/>
</dbReference>
<accession>A0A6I6ITZ2</accession>
<proteinExistence type="predicted"/>
<dbReference type="KEGG" id="rom:EI983_13590"/>
<dbReference type="EMBL" id="CP034348">
    <property type="protein sequence ID" value="QGX99241.1"/>
    <property type="molecule type" value="Genomic_DNA"/>
</dbReference>
<feature type="transmembrane region" description="Helical" evidence="1">
    <location>
        <begin position="70"/>
        <end position="89"/>
    </location>
</feature>
<keyword evidence="1" id="KW-1133">Transmembrane helix</keyword>
<evidence type="ECO:0000313" key="4">
    <source>
        <dbReference type="Proteomes" id="UP000428330"/>
    </source>
</evidence>
<feature type="transmembrane region" description="Helical" evidence="1">
    <location>
        <begin position="15"/>
        <end position="33"/>
    </location>
</feature>
<reference evidence="4" key="1">
    <citation type="submission" date="2018-12" db="EMBL/GenBank/DDBJ databases">
        <title>Complete genome sequence of Roseovarius sp. MME-070.</title>
        <authorList>
            <person name="Nam Y.-D."/>
            <person name="Kang J."/>
            <person name="Chung W.-H."/>
            <person name="Park Y.S."/>
        </authorList>
    </citation>
    <scope>NUCLEOTIDE SEQUENCE [LARGE SCALE GENOMIC DNA]</scope>
    <source>
        <strain evidence="4">MME-070</strain>
    </source>
</reference>
<sequence>MTELLTLLEAPPLSPLQWIGVVGFAIYMLGFLLVQTGHMDGNGMLFPGSKVIAALCVMCSLTEAFNLATLLVQISFVVIGTYGVAARLLRLRSARRQAAIRFHPERRTADRRTLSRGVGTDSTAIPLPLHTPPSAGMCTPGGDLHRHCPPG</sequence>
<evidence type="ECO:0000313" key="3">
    <source>
        <dbReference type="EMBL" id="QGX99241.1"/>
    </source>
</evidence>
<evidence type="ECO:0000259" key="2">
    <source>
        <dbReference type="Pfam" id="PF26604"/>
    </source>
</evidence>
<feature type="domain" description="CBU-0592-like" evidence="2">
    <location>
        <begin position="17"/>
        <end position="88"/>
    </location>
</feature>
<gene>
    <name evidence="3" type="ORF">EI983_13590</name>
</gene>
<dbReference type="RefSeq" id="WP_157707922.1">
    <property type="nucleotide sequence ID" value="NZ_CP034348.1"/>
</dbReference>
<keyword evidence="1" id="KW-0472">Membrane</keyword>
<organism evidence="3 4">
    <name type="scientific">Roseovarius faecimaris</name>
    <dbReference type="NCBI Taxonomy" id="2494550"/>
    <lineage>
        <taxon>Bacteria</taxon>
        <taxon>Pseudomonadati</taxon>
        <taxon>Pseudomonadota</taxon>
        <taxon>Alphaproteobacteria</taxon>
        <taxon>Rhodobacterales</taxon>
        <taxon>Roseobacteraceae</taxon>
        <taxon>Roseovarius</taxon>
    </lineage>
</organism>
<evidence type="ECO:0000256" key="1">
    <source>
        <dbReference type="SAM" id="Phobius"/>
    </source>
</evidence>
<name>A0A6I6ITZ2_9RHOB</name>
<dbReference type="OrthoDB" id="7875009at2"/>
<feature type="transmembrane region" description="Helical" evidence="1">
    <location>
        <begin position="45"/>
        <end position="64"/>
    </location>
</feature>
<protein>
    <recommendedName>
        <fullName evidence="2">CBU-0592-like domain-containing protein</fullName>
    </recommendedName>
</protein>
<dbReference type="AlphaFoldDB" id="A0A6I6ITZ2"/>